<evidence type="ECO:0000313" key="1">
    <source>
        <dbReference type="EMBL" id="QRD81266.1"/>
    </source>
</evidence>
<sequence>MRTTCQLSNWLSPSNGSTKIKISTFLYSRHQPTFDFTTATTGMESESAVRLERRKTLMQLERTVEQLQVPKIDLSELNSFNIAAHPMTLTGNSDSRPSFFARCLSLPEPDDELLEREYPTFPRENDPAVGNYTTYKSLFQYDETGFGVLYMTDRSGPDYPHVKAIAYNNVTATDQTILRGELLLILRLMFTQLRKRRFLKHVVAPVLLFSIVGPQHARIIEAIFDGSNLVLRTTKIFDLRYKNVQGLKDFAGYYLGPPMGDTVKA</sequence>
<organism evidence="1 2">
    <name type="scientific">Aspergillus flavus (strain ATCC 200026 / FGSC A1120 / IAM 13836 / NRRL 3357 / JCM 12722 / SRRC 167)</name>
    <dbReference type="NCBI Taxonomy" id="332952"/>
    <lineage>
        <taxon>Eukaryota</taxon>
        <taxon>Fungi</taxon>
        <taxon>Dikarya</taxon>
        <taxon>Ascomycota</taxon>
        <taxon>Pezizomycotina</taxon>
        <taxon>Eurotiomycetes</taxon>
        <taxon>Eurotiomycetidae</taxon>
        <taxon>Eurotiales</taxon>
        <taxon>Aspergillaceae</taxon>
        <taxon>Aspergillus</taxon>
        <taxon>Aspergillus subgen. Circumdati</taxon>
    </lineage>
</organism>
<reference evidence="2" key="1">
    <citation type="journal article" date="2021" name="G3 (Bethesda)">
        <title>Chromosome assembled and annotated genome sequence of Aspergillus flavus NRRL 3357.</title>
        <authorList>
            <person name="Skerker J.M."/>
            <person name="Pianalto K.M."/>
            <person name="Mondo S.J."/>
            <person name="Yang K."/>
            <person name="Arkin A.P."/>
            <person name="Keller N.P."/>
            <person name="Grigoriev I.V."/>
            <person name="Louise Glass N.L."/>
        </authorList>
    </citation>
    <scope>NUCLEOTIDE SEQUENCE [LARGE SCALE GENOMIC DNA]</scope>
    <source>
        <strain evidence="2">ATCC 200026 / FGSC A1120 / IAM 13836 / NRRL 3357 / JCM 12722 / SRRC 167</strain>
    </source>
</reference>
<dbReference type="EMBL" id="CP044622">
    <property type="protein sequence ID" value="QRD81266.1"/>
    <property type="molecule type" value="Genomic_DNA"/>
</dbReference>
<name>A0A7U2QQV8_ASPFN</name>
<protein>
    <submittedName>
        <fullName evidence="1">Uncharacterized protein</fullName>
    </submittedName>
</protein>
<accession>A0A7U2QQV8</accession>
<gene>
    <name evidence="1" type="ORF">F9C07_2237644</name>
</gene>
<dbReference type="AlphaFoldDB" id="A0A7U2QQV8"/>
<keyword evidence="2" id="KW-1185">Reference proteome</keyword>
<dbReference type="Proteomes" id="UP000596276">
    <property type="component" value="Chromosome 2"/>
</dbReference>
<proteinExistence type="predicted"/>
<evidence type="ECO:0000313" key="2">
    <source>
        <dbReference type="Proteomes" id="UP000596276"/>
    </source>
</evidence>